<dbReference type="InterPro" id="IPR002938">
    <property type="entry name" value="FAD-bd"/>
</dbReference>
<dbReference type="SUPFAM" id="SSF54373">
    <property type="entry name" value="FAD-linked reductases, C-terminal domain"/>
    <property type="match status" value="1"/>
</dbReference>
<keyword evidence="10" id="KW-1185">Reference proteome</keyword>
<sequence>MSTVKPEPTSMNVVIVGAGMAGLMCALECHRNGLNVVVLEREQASNSRGDFVCIGPSVRRIVEKHWPTWLAEWEKNEWHADISYYKETGELIVGGFQFPRATGRIFLRPQLYQMMLDQAESLGIKIHFNAKVTRFFEEKDLAGVELADGSSIWGDVVIAADGVHSSSYKIICEEKVVAQASGYSVYRTSFPAEIALANPVVRERWGPDVEAGKEVFHFFIGPDCHANVLFGKDTVCWTLVHKENDQTSDESWNARLDPEDAIAEFQRICDWNPALLALVKATPPGGVTDYRLMWRNPQPKQTSPLGRVVQIGDACHSFFPTSANGAVQAMEDGASLAACLRIGGKENAGLSTKIHALLRFERVSCAQLMGFLQRKMLHNFTSESVAENPERVRRGPGKWIADHDCEQYAIDRYDEAKDHILSGSPFVNTNLPKGYTYTPWDIEHADEDFKSGRFNEELFVSGPDE</sequence>
<proteinExistence type="inferred from homology"/>
<dbReference type="EMBL" id="QAPF01000111">
    <property type="protein sequence ID" value="TEA16350.1"/>
    <property type="molecule type" value="Genomic_DNA"/>
</dbReference>
<comment type="caution">
    <text evidence="9">The sequence shown here is derived from an EMBL/GenBank/DDBJ whole genome shotgun (WGS) entry which is preliminary data.</text>
</comment>
<dbReference type="Proteomes" id="UP000295604">
    <property type="component" value="Unassembled WGS sequence"/>
</dbReference>
<evidence type="ECO:0000256" key="6">
    <source>
        <dbReference type="ARBA" id="ARBA00023033"/>
    </source>
</evidence>
<evidence type="ECO:0000256" key="5">
    <source>
        <dbReference type="ARBA" id="ARBA00023002"/>
    </source>
</evidence>
<evidence type="ECO:0000256" key="2">
    <source>
        <dbReference type="ARBA" id="ARBA00007992"/>
    </source>
</evidence>
<keyword evidence="3" id="KW-0285">Flavoprotein</keyword>
<dbReference type="InterPro" id="IPR036188">
    <property type="entry name" value="FAD/NAD-bd_sf"/>
</dbReference>
<accession>A0A4V3I2W0</accession>
<dbReference type="InterPro" id="IPR050493">
    <property type="entry name" value="FAD-dep_Monooxygenase_BioMet"/>
</dbReference>
<feature type="domain" description="FAD-dependent oxidoreductase 2 FAD-binding" evidence="7">
    <location>
        <begin position="13"/>
        <end position="47"/>
    </location>
</feature>
<dbReference type="PANTHER" id="PTHR13789">
    <property type="entry name" value="MONOOXYGENASE"/>
    <property type="match status" value="1"/>
</dbReference>
<dbReference type="PRINTS" id="PR00420">
    <property type="entry name" value="RNGMNOXGNASE"/>
</dbReference>
<evidence type="ECO:0000256" key="1">
    <source>
        <dbReference type="ARBA" id="ARBA00001974"/>
    </source>
</evidence>
<dbReference type="AlphaFoldDB" id="A0A4V3I2W0"/>
<feature type="domain" description="FAD-binding" evidence="8">
    <location>
        <begin position="109"/>
        <end position="340"/>
    </location>
</feature>
<gene>
    <name evidence="9" type="primary">fsr3-0</name>
    <name evidence="9" type="ORF">C8034_v001575</name>
</gene>
<keyword evidence="4" id="KW-0274">FAD</keyword>
<keyword evidence="5" id="KW-0560">Oxidoreductase</keyword>
<protein>
    <submittedName>
        <fullName evidence="9">FAD-dependent monooxygenase fsr3</fullName>
    </submittedName>
</protein>
<comment type="cofactor">
    <cofactor evidence="1">
        <name>FAD</name>
        <dbReference type="ChEBI" id="CHEBI:57692"/>
    </cofactor>
</comment>
<dbReference type="GO" id="GO:0071949">
    <property type="term" value="F:FAD binding"/>
    <property type="evidence" value="ECO:0007669"/>
    <property type="project" value="InterPro"/>
</dbReference>
<comment type="similarity">
    <text evidence="2">Belongs to the paxM FAD-dependent monooxygenase family.</text>
</comment>
<dbReference type="InterPro" id="IPR003953">
    <property type="entry name" value="FAD-dep_OxRdtase_2_FAD-bd"/>
</dbReference>
<dbReference type="Gene3D" id="3.50.50.60">
    <property type="entry name" value="FAD/NAD(P)-binding domain"/>
    <property type="match status" value="1"/>
</dbReference>
<evidence type="ECO:0000256" key="4">
    <source>
        <dbReference type="ARBA" id="ARBA00022827"/>
    </source>
</evidence>
<evidence type="ECO:0000259" key="8">
    <source>
        <dbReference type="Pfam" id="PF01494"/>
    </source>
</evidence>
<dbReference type="PANTHER" id="PTHR13789:SF315">
    <property type="entry name" value="FAD-DEPENDENT MONOOXYGENASE MDPD"/>
    <property type="match status" value="1"/>
</dbReference>
<dbReference type="GO" id="GO:0004497">
    <property type="term" value="F:monooxygenase activity"/>
    <property type="evidence" value="ECO:0007669"/>
    <property type="project" value="UniProtKB-KW"/>
</dbReference>
<dbReference type="SUPFAM" id="SSF51905">
    <property type="entry name" value="FAD/NAD(P)-binding domain"/>
    <property type="match status" value="1"/>
</dbReference>
<evidence type="ECO:0000313" key="10">
    <source>
        <dbReference type="Proteomes" id="UP000295604"/>
    </source>
</evidence>
<organism evidence="9 10">
    <name type="scientific">Colletotrichum sidae</name>
    <dbReference type="NCBI Taxonomy" id="1347389"/>
    <lineage>
        <taxon>Eukaryota</taxon>
        <taxon>Fungi</taxon>
        <taxon>Dikarya</taxon>
        <taxon>Ascomycota</taxon>
        <taxon>Pezizomycotina</taxon>
        <taxon>Sordariomycetes</taxon>
        <taxon>Hypocreomycetidae</taxon>
        <taxon>Glomerellales</taxon>
        <taxon>Glomerellaceae</taxon>
        <taxon>Colletotrichum</taxon>
        <taxon>Colletotrichum orbiculare species complex</taxon>
    </lineage>
</organism>
<evidence type="ECO:0000259" key="7">
    <source>
        <dbReference type="Pfam" id="PF00890"/>
    </source>
</evidence>
<evidence type="ECO:0000313" key="9">
    <source>
        <dbReference type="EMBL" id="TEA16350.1"/>
    </source>
</evidence>
<name>A0A4V3I2W0_9PEZI</name>
<dbReference type="Pfam" id="PF01494">
    <property type="entry name" value="FAD_binding_3"/>
    <property type="match status" value="1"/>
</dbReference>
<evidence type="ECO:0000256" key="3">
    <source>
        <dbReference type="ARBA" id="ARBA00022630"/>
    </source>
</evidence>
<dbReference type="Pfam" id="PF00890">
    <property type="entry name" value="FAD_binding_2"/>
    <property type="match status" value="1"/>
</dbReference>
<keyword evidence="6 9" id="KW-0503">Monooxygenase</keyword>
<reference evidence="9 10" key="1">
    <citation type="submission" date="2018-11" db="EMBL/GenBank/DDBJ databases">
        <title>Genome sequence and assembly of Colletotrichum sidae.</title>
        <authorList>
            <person name="Gan P."/>
            <person name="Shirasu K."/>
        </authorList>
    </citation>
    <scope>NUCLEOTIDE SEQUENCE [LARGE SCALE GENOMIC DNA]</scope>
    <source>
        <strain evidence="9 10">CBS 518.97</strain>
    </source>
</reference>